<keyword evidence="9" id="KW-0812">Transmembrane</keyword>
<keyword evidence="8" id="KW-0175">Coiled coil</keyword>
<keyword evidence="3" id="KW-0808">Transferase</keyword>
<name>A0A2P8CT60_9BACT</name>
<dbReference type="InterPro" id="IPR005467">
    <property type="entry name" value="His_kinase_dom"/>
</dbReference>
<evidence type="ECO:0000313" key="11">
    <source>
        <dbReference type="EMBL" id="PSK88154.1"/>
    </source>
</evidence>
<sequence length="708" mass="79432">MKHLTPLVFFLAIGLLFLPGSLLRAQAPPKNYAQQIAAMTAHCNLLLGSDSSVAENYPEALAYAQKALQSCKPGDSRSRGLFALFAGSAAYNTLNFDSALVYFSLAYRESIKAGAADQVSWASAALIPLYQQRQDYNAADTFRAKLQSIVDTTHDRRSLAKGYYGLGNYYYSKSYYTTAQDYILKGLETGKRLVDTARDNRIRKEYALNYYLLYKIYSNTQLYAKALDALKKGSLYMHASPQVTMRYYAAFTDAYTASGNLRNLDSALLYYNLLKELPGPRGITSESVTSSLNIGQYYLDAGQYTAALPFINRSDSLATSSKSPFLIHQVQHLAGKYAYYTGHYDQAITLLKQSSIVSQNVNKGNYAECLHYLALAYKAKGNAPQALAYYELFDAVKDTLNREQTDRNFADLDIRYRTREKEQEIKTLSIGNRITVLELRNANRLKLLLGAGVAALALILVLLYRIYRNKSRLNQVLNERNRELDQLNSKLAEANESKARLFGIFSHDLRSPLNKIAQFLRLQKAQPGLFSPQASTAYHEKFVQSTDNLLNTMEDLLIWSKSQMESFQPEFRPVALAGLARREIVLLGEQVEDKQVRLALNIPDSLYIRTDENFMSIILRNLLQNAVRYSAHAGSISLHATAQSLRITNTSGSGLDAPALNELLNRTGVNSNQFGLGLQIARDLAVRIGARLRFLQEREGQVTVQLDW</sequence>
<dbReference type="RefSeq" id="WP_106525324.1">
    <property type="nucleotide sequence ID" value="NZ_PYGD01000015.1"/>
</dbReference>
<dbReference type="PROSITE" id="PS50109">
    <property type="entry name" value="HIS_KIN"/>
    <property type="match status" value="1"/>
</dbReference>
<dbReference type="AlphaFoldDB" id="A0A2P8CT60"/>
<protein>
    <recommendedName>
        <fullName evidence="2">histidine kinase</fullName>
        <ecNumber evidence="2">2.7.13.3</ecNumber>
    </recommendedName>
</protein>
<keyword evidence="5 11" id="KW-0418">Kinase</keyword>
<dbReference type="SUPFAM" id="SSF48452">
    <property type="entry name" value="TPR-like"/>
    <property type="match status" value="2"/>
</dbReference>
<dbReference type="CDD" id="cd00082">
    <property type="entry name" value="HisKA"/>
    <property type="match status" value="1"/>
</dbReference>
<evidence type="ECO:0000256" key="6">
    <source>
        <dbReference type="ARBA" id="ARBA00022840"/>
    </source>
</evidence>
<feature type="coiled-coil region" evidence="8">
    <location>
        <begin position="470"/>
        <end position="497"/>
    </location>
</feature>
<keyword evidence="4" id="KW-0547">Nucleotide-binding</keyword>
<dbReference type="Proteomes" id="UP000240572">
    <property type="component" value="Unassembled WGS sequence"/>
</dbReference>
<evidence type="ECO:0000256" key="4">
    <source>
        <dbReference type="ARBA" id="ARBA00022741"/>
    </source>
</evidence>
<dbReference type="GO" id="GO:0005524">
    <property type="term" value="F:ATP binding"/>
    <property type="evidence" value="ECO:0007669"/>
    <property type="project" value="UniProtKB-KW"/>
</dbReference>
<evidence type="ECO:0000313" key="12">
    <source>
        <dbReference type="Proteomes" id="UP000240572"/>
    </source>
</evidence>
<dbReference type="SMART" id="SM00387">
    <property type="entry name" value="HATPase_c"/>
    <property type="match status" value="1"/>
</dbReference>
<dbReference type="Gene3D" id="1.25.40.10">
    <property type="entry name" value="Tetratricopeptide repeat domain"/>
    <property type="match status" value="2"/>
</dbReference>
<keyword evidence="9" id="KW-1133">Transmembrane helix</keyword>
<dbReference type="PANTHER" id="PTHR42878">
    <property type="entry name" value="TWO-COMPONENT HISTIDINE KINASE"/>
    <property type="match status" value="1"/>
</dbReference>
<evidence type="ECO:0000256" key="8">
    <source>
        <dbReference type="SAM" id="Coils"/>
    </source>
</evidence>
<dbReference type="Gene3D" id="1.10.287.130">
    <property type="match status" value="1"/>
</dbReference>
<evidence type="ECO:0000256" key="7">
    <source>
        <dbReference type="ARBA" id="ARBA00023012"/>
    </source>
</evidence>
<feature type="transmembrane region" description="Helical" evidence="9">
    <location>
        <begin position="447"/>
        <end position="467"/>
    </location>
</feature>
<dbReference type="EMBL" id="PYGD01000015">
    <property type="protein sequence ID" value="PSK88154.1"/>
    <property type="molecule type" value="Genomic_DNA"/>
</dbReference>
<dbReference type="PANTHER" id="PTHR42878:SF7">
    <property type="entry name" value="SENSOR HISTIDINE KINASE GLRK"/>
    <property type="match status" value="1"/>
</dbReference>
<evidence type="ECO:0000256" key="5">
    <source>
        <dbReference type="ARBA" id="ARBA00022777"/>
    </source>
</evidence>
<comment type="catalytic activity">
    <reaction evidence="1">
        <text>ATP + protein L-histidine = ADP + protein N-phospho-L-histidine.</text>
        <dbReference type="EC" id="2.7.13.3"/>
    </reaction>
</comment>
<evidence type="ECO:0000256" key="3">
    <source>
        <dbReference type="ARBA" id="ARBA00022679"/>
    </source>
</evidence>
<keyword evidence="12" id="KW-1185">Reference proteome</keyword>
<feature type="domain" description="Histidine kinase" evidence="10">
    <location>
        <begin position="504"/>
        <end position="708"/>
    </location>
</feature>
<dbReference type="InterPro" id="IPR036097">
    <property type="entry name" value="HisK_dim/P_sf"/>
</dbReference>
<accession>A0A2P8CT60</accession>
<dbReference type="EC" id="2.7.13.3" evidence="2"/>
<dbReference type="OrthoDB" id="9781208at2"/>
<reference evidence="11 12" key="1">
    <citation type="submission" date="2018-03" db="EMBL/GenBank/DDBJ databases">
        <title>Genomic Encyclopedia of Type Strains, Phase III (KMG-III): the genomes of soil and plant-associated and newly described type strains.</title>
        <authorList>
            <person name="Whitman W."/>
        </authorList>
    </citation>
    <scope>NUCLEOTIDE SEQUENCE [LARGE SCALE GENOMIC DNA]</scope>
    <source>
        <strain evidence="11 12">CGMCC 1.12700</strain>
    </source>
</reference>
<keyword evidence="9" id="KW-0472">Membrane</keyword>
<gene>
    <name evidence="11" type="ORF">B0I18_11548</name>
</gene>
<keyword evidence="6" id="KW-0067">ATP-binding</keyword>
<dbReference type="GO" id="GO:0030295">
    <property type="term" value="F:protein kinase activator activity"/>
    <property type="evidence" value="ECO:0007669"/>
    <property type="project" value="TreeGrafter"/>
</dbReference>
<organism evidence="11 12">
    <name type="scientific">Taibaiella chishuiensis</name>
    <dbReference type="NCBI Taxonomy" id="1434707"/>
    <lineage>
        <taxon>Bacteria</taxon>
        <taxon>Pseudomonadati</taxon>
        <taxon>Bacteroidota</taxon>
        <taxon>Chitinophagia</taxon>
        <taxon>Chitinophagales</taxon>
        <taxon>Chitinophagaceae</taxon>
        <taxon>Taibaiella</taxon>
    </lineage>
</organism>
<evidence type="ECO:0000256" key="1">
    <source>
        <dbReference type="ARBA" id="ARBA00000085"/>
    </source>
</evidence>
<dbReference type="SUPFAM" id="SSF55874">
    <property type="entry name" value="ATPase domain of HSP90 chaperone/DNA topoisomerase II/histidine kinase"/>
    <property type="match status" value="1"/>
</dbReference>
<evidence type="ECO:0000256" key="2">
    <source>
        <dbReference type="ARBA" id="ARBA00012438"/>
    </source>
</evidence>
<dbReference type="SUPFAM" id="SSF47384">
    <property type="entry name" value="Homodimeric domain of signal transducing histidine kinase"/>
    <property type="match status" value="1"/>
</dbReference>
<dbReference type="Pfam" id="PF02518">
    <property type="entry name" value="HATPase_c"/>
    <property type="match status" value="1"/>
</dbReference>
<dbReference type="InterPro" id="IPR003661">
    <property type="entry name" value="HisK_dim/P_dom"/>
</dbReference>
<evidence type="ECO:0000259" key="10">
    <source>
        <dbReference type="PROSITE" id="PS50109"/>
    </source>
</evidence>
<dbReference type="GO" id="GO:0000155">
    <property type="term" value="F:phosphorelay sensor kinase activity"/>
    <property type="evidence" value="ECO:0007669"/>
    <property type="project" value="InterPro"/>
</dbReference>
<proteinExistence type="predicted"/>
<keyword evidence="7" id="KW-0902">Two-component regulatory system</keyword>
<dbReference type="Gene3D" id="3.30.565.10">
    <property type="entry name" value="Histidine kinase-like ATPase, C-terminal domain"/>
    <property type="match status" value="1"/>
</dbReference>
<dbReference type="InterPro" id="IPR050351">
    <property type="entry name" value="BphY/WalK/GraS-like"/>
</dbReference>
<comment type="caution">
    <text evidence="11">The sequence shown here is derived from an EMBL/GenBank/DDBJ whole genome shotgun (WGS) entry which is preliminary data.</text>
</comment>
<dbReference type="GO" id="GO:0000156">
    <property type="term" value="F:phosphorelay response regulator activity"/>
    <property type="evidence" value="ECO:0007669"/>
    <property type="project" value="TreeGrafter"/>
</dbReference>
<dbReference type="InterPro" id="IPR003594">
    <property type="entry name" value="HATPase_dom"/>
</dbReference>
<dbReference type="GO" id="GO:0007234">
    <property type="term" value="P:osmosensory signaling via phosphorelay pathway"/>
    <property type="evidence" value="ECO:0007669"/>
    <property type="project" value="TreeGrafter"/>
</dbReference>
<evidence type="ECO:0000256" key="9">
    <source>
        <dbReference type="SAM" id="Phobius"/>
    </source>
</evidence>
<dbReference type="InterPro" id="IPR011990">
    <property type="entry name" value="TPR-like_helical_dom_sf"/>
</dbReference>
<dbReference type="InterPro" id="IPR036890">
    <property type="entry name" value="HATPase_C_sf"/>
</dbReference>